<keyword evidence="4 7" id="KW-1133">Transmembrane helix</keyword>
<dbReference type="NCBIfam" id="TIGR01065">
    <property type="entry name" value="hlyIII"/>
    <property type="match status" value="1"/>
</dbReference>
<keyword evidence="6" id="KW-0479">Metal-binding</keyword>
<keyword evidence="5 7" id="KW-0472">Membrane</keyword>
<evidence type="ECO:0000256" key="5">
    <source>
        <dbReference type="ARBA" id="ARBA00023136"/>
    </source>
</evidence>
<evidence type="ECO:0000313" key="9">
    <source>
        <dbReference type="Proteomes" id="UP000652231"/>
    </source>
</evidence>
<reference evidence="8" key="2">
    <citation type="submission" date="2020-09" db="EMBL/GenBank/DDBJ databases">
        <authorList>
            <person name="Sun Q."/>
            <person name="Zhou Y."/>
        </authorList>
    </citation>
    <scope>NUCLEOTIDE SEQUENCE</scope>
    <source>
        <strain evidence="8">CGMCC 1.12924</strain>
    </source>
</reference>
<feature type="transmembrane region" description="Helical" evidence="7">
    <location>
        <begin position="12"/>
        <end position="33"/>
    </location>
</feature>
<feature type="transmembrane region" description="Helical" evidence="7">
    <location>
        <begin position="39"/>
        <end position="64"/>
    </location>
</feature>
<evidence type="ECO:0000256" key="4">
    <source>
        <dbReference type="ARBA" id="ARBA00022989"/>
    </source>
</evidence>
<feature type="transmembrane region" description="Helical" evidence="7">
    <location>
        <begin position="131"/>
        <end position="151"/>
    </location>
</feature>
<feature type="transmembrane region" description="Helical" evidence="7">
    <location>
        <begin position="186"/>
        <end position="205"/>
    </location>
</feature>
<gene>
    <name evidence="8" type="ORF">GCM10011312_15670</name>
</gene>
<feature type="binding site" evidence="6">
    <location>
        <position position="63"/>
    </location>
    <ligand>
        <name>Zn(2+)</name>
        <dbReference type="ChEBI" id="CHEBI:29105"/>
    </ligand>
</feature>
<feature type="transmembrane region" description="Helical" evidence="7">
    <location>
        <begin position="76"/>
        <end position="98"/>
    </location>
</feature>
<feature type="transmembrane region" description="Helical" evidence="7">
    <location>
        <begin position="104"/>
        <end position="124"/>
    </location>
</feature>
<evidence type="ECO:0000256" key="1">
    <source>
        <dbReference type="ARBA" id="ARBA00004127"/>
    </source>
</evidence>
<dbReference type="InterPro" id="IPR005744">
    <property type="entry name" value="Hy-lIII"/>
</dbReference>
<evidence type="ECO:0000256" key="3">
    <source>
        <dbReference type="ARBA" id="ARBA00022692"/>
    </source>
</evidence>
<evidence type="ECO:0000256" key="7">
    <source>
        <dbReference type="SAM" id="Phobius"/>
    </source>
</evidence>
<dbReference type="EMBL" id="BMGK01000006">
    <property type="protein sequence ID" value="GGD92740.1"/>
    <property type="molecule type" value="Genomic_DNA"/>
</dbReference>
<feature type="binding site" evidence="6">
    <location>
        <position position="185"/>
    </location>
    <ligand>
        <name>Zn(2+)</name>
        <dbReference type="ChEBI" id="CHEBI:29105"/>
    </ligand>
</feature>
<sequence>MRTQTEKEEFYNWLTHGIGFLMSIPGFVLLLIYETSGTFQSILSVCLYGTSLVLLYFASTIYHFEKRTPRKDQYRILDHISIYVLIAGTYSPIVLILLEDSLGWELFWTVWGIVAVGTILKLFFTGRFETISLLLYIIMGWLIVFDFQTLYERTDTLGLTLLALGGLFYTVGILFYIRHRVKFFHVIWHIFVLLGSLFHYLFIFLRVI</sequence>
<name>A0A8J2VAF1_9FLAO</name>
<dbReference type="GO" id="GO:0140911">
    <property type="term" value="F:pore-forming activity"/>
    <property type="evidence" value="ECO:0007669"/>
    <property type="project" value="InterPro"/>
</dbReference>
<dbReference type="PANTHER" id="PTHR20855:SF129">
    <property type="entry name" value="HEMOLYSIN-3 HOMOLOG"/>
    <property type="match status" value="1"/>
</dbReference>
<dbReference type="GO" id="GO:0016020">
    <property type="term" value="C:membrane"/>
    <property type="evidence" value="ECO:0007669"/>
    <property type="project" value="InterPro"/>
</dbReference>
<keyword evidence="6" id="KW-0862">Zinc</keyword>
<evidence type="ECO:0000256" key="2">
    <source>
        <dbReference type="ARBA" id="ARBA00008488"/>
    </source>
</evidence>
<dbReference type="GO" id="GO:0012505">
    <property type="term" value="C:endomembrane system"/>
    <property type="evidence" value="ECO:0007669"/>
    <property type="project" value="UniProtKB-SubCell"/>
</dbReference>
<proteinExistence type="inferred from homology"/>
<keyword evidence="9" id="KW-1185">Reference proteome</keyword>
<organism evidence="8 9">
    <name type="scientific">Planktosalinus lacus</name>
    <dbReference type="NCBI Taxonomy" id="1526573"/>
    <lineage>
        <taxon>Bacteria</taxon>
        <taxon>Pseudomonadati</taxon>
        <taxon>Bacteroidota</taxon>
        <taxon>Flavobacteriia</taxon>
        <taxon>Flavobacteriales</taxon>
        <taxon>Flavobacteriaceae</taxon>
        <taxon>Planktosalinus</taxon>
    </lineage>
</organism>
<comment type="subcellular location">
    <subcellularLocation>
        <location evidence="1">Endomembrane system</location>
        <topology evidence="1">Multi-pass membrane protein</topology>
    </subcellularLocation>
</comment>
<feature type="transmembrane region" description="Helical" evidence="7">
    <location>
        <begin position="157"/>
        <end position="177"/>
    </location>
</feature>
<evidence type="ECO:0000313" key="8">
    <source>
        <dbReference type="EMBL" id="GGD92740.1"/>
    </source>
</evidence>
<dbReference type="Pfam" id="PF03006">
    <property type="entry name" value="HlyIII"/>
    <property type="match status" value="1"/>
</dbReference>
<dbReference type="PANTHER" id="PTHR20855">
    <property type="entry name" value="ADIPOR/PROGESTIN RECEPTOR-RELATED"/>
    <property type="match status" value="1"/>
</dbReference>
<dbReference type="Proteomes" id="UP000652231">
    <property type="component" value="Unassembled WGS sequence"/>
</dbReference>
<feature type="binding site" evidence="6">
    <location>
        <position position="189"/>
    </location>
    <ligand>
        <name>Zn(2+)</name>
        <dbReference type="ChEBI" id="CHEBI:29105"/>
    </ligand>
</feature>
<comment type="caution">
    <text evidence="8">The sequence shown here is derived from an EMBL/GenBank/DDBJ whole genome shotgun (WGS) entry which is preliminary data.</text>
</comment>
<dbReference type="AlphaFoldDB" id="A0A8J2VAF1"/>
<protein>
    <submittedName>
        <fullName evidence="8">Hemolysin</fullName>
    </submittedName>
</protein>
<evidence type="ECO:0000256" key="6">
    <source>
        <dbReference type="PIRSR" id="PIRSR604254-1"/>
    </source>
</evidence>
<accession>A0A8J2VAF1</accession>
<dbReference type="RefSeq" id="WP_188441287.1">
    <property type="nucleotide sequence ID" value="NZ_BMGK01000006.1"/>
</dbReference>
<reference evidence="8" key="1">
    <citation type="journal article" date="2014" name="Int. J. Syst. Evol. Microbiol.">
        <title>Complete genome sequence of Corynebacterium casei LMG S-19264T (=DSM 44701T), isolated from a smear-ripened cheese.</title>
        <authorList>
            <consortium name="US DOE Joint Genome Institute (JGI-PGF)"/>
            <person name="Walter F."/>
            <person name="Albersmeier A."/>
            <person name="Kalinowski J."/>
            <person name="Ruckert C."/>
        </authorList>
    </citation>
    <scope>NUCLEOTIDE SEQUENCE</scope>
    <source>
        <strain evidence="8">CGMCC 1.12924</strain>
    </source>
</reference>
<dbReference type="GO" id="GO:0046872">
    <property type="term" value="F:metal ion binding"/>
    <property type="evidence" value="ECO:0007669"/>
    <property type="project" value="UniProtKB-KW"/>
</dbReference>
<keyword evidence="3 7" id="KW-0812">Transmembrane</keyword>
<dbReference type="InterPro" id="IPR004254">
    <property type="entry name" value="AdipoR/HlyIII-related"/>
</dbReference>
<comment type="similarity">
    <text evidence="2">Belongs to the UPF0073 (Hly-III) family.</text>
</comment>